<dbReference type="PROSITE" id="PS50005">
    <property type="entry name" value="TPR"/>
    <property type="match status" value="2"/>
</dbReference>
<reference evidence="7" key="1">
    <citation type="journal article" date="2006" name="Science">
        <title>Ancient noncoding elements conserved in the human genome.</title>
        <authorList>
            <person name="Venkatesh B."/>
            <person name="Kirkness E.F."/>
            <person name="Loh Y.H."/>
            <person name="Halpern A.L."/>
            <person name="Lee A.P."/>
            <person name="Johnson J."/>
            <person name="Dandona N."/>
            <person name="Viswanathan L.D."/>
            <person name="Tay A."/>
            <person name="Venter J.C."/>
            <person name="Strausberg R.L."/>
            <person name="Brenner S."/>
        </authorList>
    </citation>
    <scope>NUCLEOTIDE SEQUENCE [LARGE SCALE GENOMIC DNA]</scope>
</reference>
<dbReference type="GO" id="GO:0060271">
    <property type="term" value="P:cilium assembly"/>
    <property type="evidence" value="ECO:0007669"/>
    <property type="project" value="TreeGrafter"/>
</dbReference>
<evidence type="ECO:0000256" key="1">
    <source>
        <dbReference type="ARBA" id="ARBA00022737"/>
    </source>
</evidence>
<feature type="compositionally biased region" description="Polar residues" evidence="4">
    <location>
        <begin position="804"/>
        <end position="815"/>
    </location>
</feature>
<dbReference type="EMBL" id="JW861769">
    <property type="protein sequence ID" value="AFO94286.1"/>
    <property type="molecule type" value="mRNA"/>
</dbReference>
<dbReference type="InterPro" id="IPR011990">
    <property type="entry name" value="TPR-like_helical_dom_sf"/>
</dbReference>
<evidence type="ECO:0000313" key="5">
    <source>
        <dbReference type="EMBL" id="AFO94286.1"/>
    </source>
</evidence>
<feature type="repeat" description="TPR" evidence="3">
    <location>
        <begin position="666"/>
        <end position="699"/>
    </location>
</feature>
<dbReference type="OMA" id="MSDYHMQ"/>
<keyword evidence="2 3" id="KW-0802">TPR repeat</keyword>
<protein>
    <submittedName>
        <fullName evidence="6">Cilia and flagella associated protein 70</fullName>
    </submittedName>
    <submittedName>
        <fullName evidence="5">Tetratricopeptide repeat protein 18</fullName>
    </submittedName>
</protein>
<dbReference type="InterPro" id="IPR019734">
    <property type="entry name" value="TPR_rpt"/>
</dbReference>
<feature type="region of interest" description="Disordered" evidence="4">
    <location>
        <begin position="902"/>
        <end position="921"/>
    </location>
</feature>
<dbReference type="SUPFAM" id="SSF48452">
    <property type="entry name" value="TPR-like"/>
    <property type="match status" value="1"/>
</dbReference>
<dbReference type="Proteomes" id="UP000314986">
    <property type="component" value="Unassembled WGS sequence"/>
</dbReference>
<reference evidence="6" key="4">
    <citation type="submission" date="2025-05" db="UniProtKB">
        <authorList>
            <consortium name="Ensembl"/>
        </authorList>
    </citation>
    <scope>IDENTIFICATION</scope>
</reference>
<evidence type="ECO:0000256" key="4">
    <source>
        <dbReference type="SAM" id="MobiDB-lite"/>
    </source>
</evidence>
<dbReference type="GeneID" id="103185121"/>
<feature type="region of interest" description="Disordered" evidence="4">
    <location>
        <begin position="785"/>
        <end position="889"/>
    </location>
</feature>
<evidence type="ECO:0000256" key="3">
    <source>
        <dbReference type="PROSITE-ProRule" id="PRU00339"/>
    </source>
</evidence>
<feature type="repeat" description="TPR" evidence="3">
    <location>
        <begin position="993"/>
        <end position="1026"/>
    </location>
</feature>
<dbReference type="Ensembl" id="ENSCMIT00000037177.1">
    <property type="protein sequence ID" value="ENSCMIP00000036636.1"/>
    <property type="gene ID" value="ENSCMIG00000015483.1"/>
</dbReference>
<reference evidence="5 7" key="3">
    <citation type="journal article" date="2014" name="Nature">
        <title>Elephant shark genome provides unique insights into gnathostome evolution.</title>
        <authorList>
            <consortium name="International Elephant Shark Genome Sequencing Consortium"/>
            <person name="Venkatesh B."/>
            <person name="Lee A.P."/>
            <person name="Ravi V."/>
            <person name="Maurya A.K."/>
            <person name="Lian M.M."/>
            <person name="Swann J.B."/>
            <person name="Ohta Y."/>
            <person name="Flajnik M.F."/>
            <person name="Sutoh Y."/>
            <person name="Kasahara M."/>
            <person name="Hoon S."/>
            <person name="Gangu V."/>
            <person name="Roy S.W."/>
            <person name="Irimia M."/>
            <person name="Korzh V."/>
            <person name="Kondrychyn I."/>
            <person name="Lim Z.W."/>
            <person name="Tay B.H."/>
            <person name="Tohari S."/>
            <person name="Kong K.W."/>
            <person name="Ho S."/>
            <person name="Lorente-Galdos B."/>
            <person name="Quilez J."/>
            <person name="Marques-Bonet T."/>
            <person name="Raney B.J."/>
            <person name="Ingham P.W."/>
            <person name="Tay A."/>
            <person name="Hillier L.W."/>
            <person name="Minx P."/>
            <person name="Boehm T."/>
            <person name="Wilson R.K."/>
            <person name="Brenner S."/>
            <person name="Warren W.C."/>
        </authorList>
    </citation>
    <scope>NUCLEOTIDE SEQUENCE</scope>
    <source>
        <tissue evidence="5">Kidney</tissue>
    </source>
</reference>
<proteinExistence type="evidence at transcript level"/>
<dbReference type="PANTHER" id="PTHR44314">
    <property type="entry name" value="CILIA- AND FLAGELLA-ASSOCIATED PROTEIN 70"/>
    <property type="match status" value="1"/>
</dbReference>
<dbReference type="RefSeq" id="XP_042197168.1">
    <property type="nucleotide sequence ID" value="XM_042341234.1"/>
</dbReference>
<evidence type="ECO:0000256" key="2">
    <source>
        <dbReference type="ARBA" id="ARBA00022803"/>
    </source>
</evidence>
<dbReference type="STRING" id="7868.ENSCMIP00000036636"/>
<evidence type="ECO:0000313" key="7">
    <source>
        <dbReference type="Proteomes" id="UP000314986"/>
    </source>
</evidence>
<sequence length="1154" mass="129527">MESVEPEIKIRPPVPVHITVLKGSFLKGNKGDNPITYIHAEYNNLQLGDSGKVPMTLDTEVEYNFTTSFDCTFEGNAGLEDLVHKPVILTVIEILPKEKKKREEKTIVLGQAIVDLIPLLQGESTFRKTIQVHPVVGSPLDHIAPDAPKPILEVLVSVPEPLLTESQVKGSNLLRTTVESIYSVPEAWTTTGTHFSYFVILHVPAALEKEIRVVFSHGILKVPGEKESTPRLKKWPIINLSAAGAQYIPDSFIQPCPYENEDGELNQKQHWAFRTEAENEKKRVAWDLEKRCFMEQDALVRMQKQMAESRYWPVEIKRVPISTAAKGGAKSSKMDKAEDDGPISYHGVAYVNMAPLLYPGANRIRGAYPIVPFYEAEIFEKTKLRLNTVREPLAPVAKIAPVSHPPHTKGTPGKTKDEKGQKEKDLKKNSANVKVVTPILETVDVEPVPQNIEGEQYVEARSFIVLEFVLDKPLVQKRPPEEVSQRISEMIPPRAPFPRRTGGAEKAVEDYHSQILSVAGIIMNEYQDMFGSHKPEDKASFDGYDREEHKQKLMYELNASGKYFAFKEQIKHAVVKIVREKYLKTVAFEDREQLQSFLSELYVYLVDQMHCCLHKMLHVELPDPVPQSIIDSMHLKHFANEAEMNNDFELAAKYLEERLARDRNSPDHWFDYGVFYLVINENGKAEECFHQAVALNQQHLPSLILCGVISSMNQQYENAETFFQKATYADPKSVLAWTMQGLFYESQDNAILSEMAFFEAKKQHQAAQMLLRSLNATLDIKEPETSFGVDRPYDRASHDGSFPGSETGTRTSSIASSKPSGDGKIGKIGGSKSSKTGSGGKGRQNSVKSGSNSKLISDSKLNVGGSGSVTRMRAKSVSSSGGSKKKMSSIKEIPKILEEITTVGSTGSPGKPSEREPTPGPTTSIFLKTSEFLLNSNALEFVPRAMSHELLDADGGPSYQYNLLLAQFYVLRQEFEKAEHCLQEAARFNHQNPDIWALMGHVHYLSHNYTKAKEFYERTLSYAKDAIDMHTTCLRLGAIYLEENRTDSFKKAKSAYLLACKRTPSCLSWLGFGIASYRLSELRDAEDALAEANILCNSNSEVWGYLTLVCLKTGRKLEAEQSYKYAIKLNLQNQQLLDEIHHFQQMTGFGNPEF</sequence>
<dbReference type="InterPro" id="IPR052628">
    <property type="entry name" value="CFAP70"/>
</dbReference>
<dbReference type="GO" id="GO:0070062">
    <property type="term" value="C:extracellular exosome"/>
    <property type="evidence" value="ECO:0007669"/>
    <property type="project" value="TreeGrafter"/>
</dbReference>
<keyword evidence="1" id="KW-0677">Repeat</keyword>
<dbReference type="PANTHER" id="PTHR44314:SF1">
    <property type="entry name" value="CILIA- AND FLAGELLA-ASSOCIATED PROTEIN 70"/>
    <property type="match status" value="1"/>
</dbReference>
<feature type="region of interest" description="Disordered" evidence="4">
    <location>
        <begin position="400"/>
        <end position="428"/>
    </location>
</feature>
<evidence type="ECO:0000313" key="6">
    <source>
        <dbReference type="Ensembl" id="ENSCMIP00000036636.1"/>
    </source>
</evidence>
<dbReference type="Gene3D" id="1.25.40.10">
    <property type="entry name" value="Tetratricopeptide repeat domain"/>
    <property type="match status" value="3"/>
</dbReference>
<feature type="compositionally biased region" description="Basic and acidic residues" evidence="4">
    <location>
        <begin position="414"/>
        <end position="428"/>
    </location>
</feature>
<dbReference type="SMART" id="SM00028">
    <property type="entry name" value="TPR"/>
    <property type="match status" value="7"/>
</dbReference>
<dbReference type="GO" id="GO:0031514">
    <property type="term" value="C:motile cilium"/>
    <property type="evidence" value="ECO:0007669"/>
    <property type="project" value="TreeGrafter"/>
</dbReference>
<dbReference type="GO" id="GO:0003341">
    <property type="term" value="P:cilium movement"/>
    <property type="evidence" value="ECO:0007669"/>
    <property type="project" value="TreeGrafter"/>
</dbReference>
<accession>V9K963</accession>
<dbReference type="OrthoDB" id="10262375at2759"/>
<dbReference type="AlphaFoldDB" id="V9K963"/>
<dbReference type="GeneTree" id="ENSGT00390000013319"/>
<keyword evidence="7" id="KW-1185">Reference proteome</keyword>
<organism evidence="5">
    <name type="scientific">Callorhinchus milii</name>
    <name type="common">Ghost shark</name>
    <dbReference type="NCBI Taxonomy" id="7868"/>
    <lineage>
        <taxon>Eukaryota</taxon>
        <taxon>Metazoa</taxon>
        <taxon>Chordata</taxon>
        <taxon>Craniata</taxon>
        <taxon>Vertebrata</taxon>
        <taxon>Chondrichthyes</taxon>
        <taxon>Holocephali</taxon>
        <taxon>Chimaeriformes</taxon>
        <taxon>Callorhinchidae</taxon>
        <taxon>Callorhinchus</taxon>
    </lineage>
</organism>
<feature type="compositionally biased region" description="Polar residues" evidence="4">
    <location>
        <begin position="843"/>
        <end position="860"/>
    </location>
</feature>
<name>V9K963_CALMI</name>
<reference evidence="7" key="2">
    <citation type="journal article" date="2007" name="PLoS Biol.">
        <title>Survey sequencing and comparative analysis of the elephant shark (Callorhinchus milii) genome.</title>
        <authorList>
            <person name="Venkatesh B."/>
            <person name="Kirkness E.F."/>
            <person name="Loh Y.H."/>
            <person name="Halpern A.L."/>
            <person name="Lee A.P."/>
            <person name="Johnson J."/>
            <person name="Dandona N."/>
            <person name="Viswanathan L.D."/>
            <person name="Tay A."/>
            <person name="Venter J.C."/>
            <person name="Strausberg R.L."/>
            <person name="Brenner S."/>
        </authorList>
    </citation>
    <scope>NUCLEOTIDE SEQUENCE [LARGE SCALE GENOMIC DNA]</scope>
</reference>
<gene>
    <name evidence="6" type="primary">cfap70</name>
</gene>